<sequence length="69" mass="7825">MREREMHCVTCRRDMLFEMATGEDADDCPELICTGCGMAEVLVPATLRVWTQPYGTRGHRVAPQQRRAA</sequence>
<accession>A0A4Q7ZQY3</accession>
<dbReference type="Proteomes" id="UP000292564">
    <property type="component" value="Unassembled WGS sequence"/>
</dbReference>
<dbReference type="AlphaFoldDB" id="A0A4Q7ZQY3"/>
<keyword evidence="2" id="KW-1185">Reference proteome</keyword>
<gene>
    <name evidence="1" type="ORF">EV385_4749</name>
</gene>
<dbReference type="RefSeq" id="WP_130511429.1">
    <property type="nucleotide sequence ID" value="NZ_SHKY01000001.1"/>
</dbReference>
<dbReference type="EMBL" id="SHKY01000001">
    <property type="protein sequence ID" value="RZU52865.1"/>
    <property type="molecule type" value="Genomic_DNA"/>
</dbReference>
<name>A0A4Q7ZQY3_9ACTN</name>
<organism evidence="1 2">
    <name type="scientific">Krasilnikovia cinnamomea</name>
    <dbReference type="NCBI Taxonomy" id="349313"/>
    <lineage>
        <taxon>Bacteria</taxon>
        <taxon>Bacillati</taxon>
        <taxon>Actinomycetota</taxon>
        <taxon>Actinomycetes</taxon>
        <taxon>Micromonosporales</taxon>
        <taxon>Micromonosporaceae</taxon>
        <taxon>Krasilnikovia</taxon>
    </lineage>
</organism>
<evidence type="ECO:0000313" key="2">
    <source>
        <dbReference type="Proteomes" id="UP000292564"/>
    </source>
</evidence>
<dbReference type="OrthoDB" id="3831322at2"/>
<comment type="caution">
    <text evidence="1">The sequence shown here is derived from an EMBL/GenBank/DDBJ whole genome shotgun (WGS) entry which is preliminary data.</text>
</comment>
<reference evidence="1 2" key="1">
    <citation type="submission" date="2019-02" db="EMBL/GenBank/DDBJ databases">
        <title>Sequencing the genomes of 1000 actinobacteria strains.</title>
        <authorList>
            <person name="Klenk H.-P."/>
        </authorList>
    </citation>
    <scope>NUCLEOTIDE SEQUENCE [LARGE SCALE GENOMIC DNA]</scope>
    <source>
        <strain evidence="1 2">DSM 45162</strain>
    </source>
</reference>
<evidence type="ECO:0000313" key="1">
    <source>
        <dbReference type="EMBL" id="RZU52865.1"/>
    </source>
</evidence>
<protein>
    <submittedName>
        <fullName evidence="1">Uncharacterized protein</fullName>
    </submittedName>
</protein>
<proteinExistence type="predicted"/>